<protein>
    <submittedName>
        <fullName evidence="2">Acyl-CoA N-acyltransferase</fullName>
    </submittedName>
</protein>
<comment type="caution">
    <text evidence="2">The sequence shown here is derived from an EMBL/GenBank/DDBJ whole genome shotgun (WGS) entry which is preliminary data.</text>
</comment>
<dbReference type="CDD" id="cd04301">
    <property type="entry name" value="NAT_SF"/>
    <property type="match status" value="1"/>
</dbReference>
<dbReference type="Pfam" id="PF00583">
    <property type="entry name" value="Acetyltransf_1"/>
    <property type="match status" value="1"/>
</dbReference>
<dbReference type="SUPFAM" id="SSF55729">
    <property type="entry name" value="Acyl-CoA N-acyltransferases (Nat)"/>
    <property type="match status" value="1"/>
</dbReference>
<evidence type="ECO:0000259" key="1">
    <source>
        <dbReference type="PROSITE" id="PS51186"/>
    </source>
</evidence>
<dbReference type="InterPro" id="IPR000182">
    <property type="entry name" value="GNAT_dom"/>
</dbReference>
<keyword evidence="3" id="KW-1185">Reference proteome</keyword>
<accession>A0AAD7D8Q5</accession>
<sequence>MSVIIRRATEADAPSLSRICLLTADAGASAESLHDHGELPGLVYAVPYVKLPTTWAFVLVDGSKVVGYIVGSKDTRAYEQYAGDHWWPAQAEEYPPAAMLREADRKYANLLRNMHTASDANITFSPAHLHINILDEYQGQGWGRKMIQTAIEHLKEEGVKGVWLGMDPRNTGARKFYERLGFSGFEGSLPDDVGLRF</sequence>
<feature type="domain" description="N-acetyltransferase" evidence="1">
    <location>
        <begin position="3"/>
        <end position="197"/>
    </location>
</feature>
<proteinExistence type="predicted"/>
<evidence type="ECO:0000313" key="3">
    <source>
        <dbReference type="Proteomes" id="UP001221757"/>
    </source>
</evidence>
<dbReference type="PANTHER" id="PTHR43617">
    <property type="entry name" value="L-AMINO ACID N-ACETYLTRANSFERASE"/>
    <property type="match status" value="1"/>
</dbReference>
<evidence type="ECO:0000313" key="2">
    <source>
        <dbReference type="EMBL" id="KAJ7684038.1"/>
    </source>
</evidence>
<reference evidence="2" key="1">
    <citation type="submission" date="2023-03" db="EMBL/GenBank/DDBJ databases">
        <title>Massive genome expansion in bonnet fungi (Mycena s.s.) driven by repeated elements and novel gene families across ecological guilds.</title>
        <authorList>
            <consortium name="Lawrence Berkeley National Laboratory"/>
            <person name="Harder C.B."/>
            <person name="Miyauchi S."/>
            <person name="Viragh M."/>
            <person name="Kuo A."/>
            <person name="Thoen E."/>
            <person name="Andreopoulos B."/>
            <person name="Lu D."/>
            <person name="Skrede I."/>
            <person name="Drula E."/>
            <person name="Henrissat B."/>
            <person name="Morin E."/>
            <person name="Kohler A."/>
            <person name="Barry K."/>
            <person name="LaButti K."/>
            <person name="Morin E."/>
            <person name="Salamov A."/>
            <person name="Lipzen A."/>
            <person name="Mereny Z."/>
            <person name="Hegedus B."/>
            <person name="Baldrian P."/>
            <person name="Stursova M."/>
            <person name="Weitz H."/>
            <person name="Taylor A."/>
            <person name="Grigoriev I.V."/>
            <person name="Nagy L.G."/>
            <person name="Martin F."/>
            <person name="Kauserud H."/>
        </authorList>
    </citation>
    <scope>NUCLEOTIDE SEQUENCE</scope>
    <source>
        <strain evidence="2">CBHHK067</strain>
    </source>
</reference>
<dbReference type="Proteomes" id="UP001221757">
    <property type="component" value="Unassembled WGS sequence"/>
</dbReference>
<gene>
    <name evidence="2" type="ORF">B0H17DRAFT_1073346</name>
</gene>
<dbReference type="AlphaFoldDB" id="A0AAD7D8Q5"/>
<organism evidence="2 3">
    <name type="scientific">Mycena rosella</name>
    <name type="common">Pink bonnet</name>
    <name type="synonym">Agaricus rosellus</name>
    <dbReference type="NCBI Taxonomy" id="1033263"/>
    <lineage>
        <taxon>Eukaryota</taxon>
        <taxon>Fungi</taxon>
        <taxon>Dikarya</taxon>
        <taxon>Basidiomycota</taxon>
        <taxon>Agaricomycotina</taxon>
        <taxon>Agaricomycetes</taxon>
        <taxon>Agaricomycetidae</taxon>
        <taxon>Agaricales</taxon>
        <taxon>Marasmiineae</taxon>
        <taxon>Mycenaceae</taxon>
        <taxon>Mycena</taxon>
    </lineage>
</organism>
<dbReference type="InterPro" id="IPR050276">
    <property type="entry name" value="MshD_Acetyltransferase"/>
</dbReference>
<dbReference type="InterPro" id="IPR016181">
    <property type="entry name" value="Acyl_CoA_acyltransferase"/>
</dbReference>
<dbReference type="PROSITE" id="PS51186">
    <property type="entry name" value="GNAT"/>
    <property type="match status" value="1"/>
</dbReference>
<name>A0AAD7D8Q5_MYCRO</name>
<dbReference type="GO" id="GO:0016747">
    <property type="term" value="F:acyltransferase activity, transferring groups other than amino-acyl groups"/>
    <property type="evidence" value="ECO:0007669"/>
    <property type="project" value="InterPro"/>
</dbReference>
<dbReference type="EMBL" id="JARKIE010000103">
    <property type="protein sequence ID" value="KAJ7684038.1"/>
    <property type="molecule type" value="Genomic_DNA"/>
</dbReference>
<dbReference type="Gene3D" id="3.40.630.30">
    <property type="match status" value="1"/>
</dbReference>